<dbReference type="InterPro" id="IPR006311">
    <property type="entry name" value="TAT_signal"/>
</dbReference>
<evidence type="ECO:0000313" key="4">
    <source>
        <dbReference type="Proteomes" id="UP000199062"/>
    </source>
</evidence>
<dbReference type="PANTHER" id="PTHR34512">
    <property type="entry name" value="CELL SURFACE PROTEIN"/>
    <property type="match status" value="1"/>
</dbReference>
<dbReference type="Pfam" id="PF13360">
    <property type="entry name" value="PQQ_2"/>
    <property type="match status" value="2"/>
</dbReference>
<dbReference type="RefSeq" id="WP_089815792.1">
    <property type="nucleotide sequence ID" value="NZ_FOZK01000002.1"/>
</dbReference>
<dbReference type="EMBL" id="FOZK01000002">
    <property type="protein sequence ID" value="SFR96590.1"/>
    <property type="molecule type" value="Genomic_DNA"/>
</dbReference>
<sequence>MPSSRRRFLERSGLVLSGLALAGASAESIVADTGRFDADTDESGAGSTHDWPMARYDPAGTGHQPAATGPKDGVEIAWAHDPPEWFRGTTSPVLLDGTIYAVGDGLLALDAETGAKRFGVPGPYRSTPARARASVYTTETLATTAPTGVFGLNAGGGVDVPLRERNVGIERWGGPRGPGGGLLGPGEPTTPVAAGGTVYVPIPGTNSVAAVDPNDGSVRWRQTHHADSPISGPYNRPAVADGAVFVTAWPHQATAYDAETGSQRWHREIDDQMVLPPVATDEGIVVPTRESVHLLDAGDGHTIWKRNLDANVTESAPAVADGTVFVVDELASIYALDLATGETLWTAPFDGKTSPVVADGVVYAVRSQFELVAVDAATGEKRFAYEPDQIPLSTLVVGDGVLYAANRERVIALREEG</sequence>
<name>A0A1I6L075_9EURY</name>
<dbReference type="PROSITE" id="PS51318">
    <property type="entry name" value="TAT"/>
    <property type="match status" value="1"/>
</dbReference>
<dbReference type="Gene3D" id="2.130.10.10">
    <property type="entry name" value="YVTN repeat-like/Quinoprotein amine dehydrogenase"/>
    <property type="match status" value="1"/>
</dbReference>
<evidence type="ECO:0000259" key="2">
    <source>
        <dbReference type="Pfam" id="PF13360"/>
    </source>
</evidence>
<dbReference type="Proteomes" id="UP000199062">
    <property type="component" value="Unassembled WGS sequence"/>
</dbReference>
<dbReference type="SMART" id="SM00564">
    <property type="entry name" value="PQQ"/>
    <property type="match status" value="6"/>
</dbReference>
<dbReference type="Gene3D" id="2.40.128.630">
    <property type="match status" value="1"/>
</dbReference>
<keyword evidence="4" id="KW-1185">Reference proteome</keyword>
<evidence type="ECO:0000256" key="1">
    <source>
        <dbReference type="SAM" id="MobiDB-lite"/>
    </source>
</evidence>
<organism evidence="3 4">
    <name type="scientific">Halomicrobium zhouii</name>
    <dbReference type="NCBI Taxonomy" id="767519"/>
    <lineage>
        <taxon>Archaea</taxon>
        <taxon>Methanobacteriati</taxon>
        <taxon>Methanobacteriota</taxon>
        <taxon>Stenosarchaea group</taxon>
        <taxon>Halobacteria</taxon>
        <taxon>Halobacteriales</taxon>
        <taxon>Haloarculaceae</taxon>
        <taxon>Halomicrobium</taxon>
    </lineage>
</organism>
<dbReference type="InterPro" id="IPR002372">
    <property type="entry name" value="PQQ_rpt_dom"/>
</dbReference>
<proteinExistence type="predicted"/>
<dbReference type="STRING" id="767519.SAMN05216559_1653"/>
<feature type="region of interest" description="Disordered" evidence="1">
    <location>
        <begin position="35"/>
        <end position="67"/>
    </location>
</feature>
<evidence type="ECO:0000313" key="3">
    <source>
        <dbReference type="EMBL" id="SFR96590.1"/>
    </source>
</evidence>
<dbReference type="InterPro" id="IPR018391">
    <property type="entry name" value="PQQ_b-propeller_rpt"/>
</dbReference>
<dbReference type="InterPro" id="IPR011047">
    <property type="entry name" value="Quinoprotein_ADH-like_sf"/>
</dbReference>
<dbReference type="SUPFAM" id="SSF50998">
    <property type="entry name" value="Quinoprotein alcohol dehydrogenase-like"/>
    <property type="match status" value="2"/>
</dbReference>
<dbReference type="InterPro" id="IPR015943">
    <property type="entry name" value="WD40/YVTN_repeat-like_dom_sf"/>
</dbReference>
<accession>A0A1I6L075</accession>
<feature type="domain" description="Pyrrolo-quinoline quinone repeat" evidence="2">
    <location>
        <begin position="289"/>
        <end position="414"/>
    </location>
</feature>
<feature type="domain" description="Pyrrolo-quinoline quinone repeat" evidence="2">
    <location>
        <begin position="206"/>
        <end position="287"/>
    </location>
</feature>
<dbReference type="PANTHER" id="PTHR34512:SF30">
    <property type="entry name" value="OUTER MEMBRANE PROTEIN ASSEMBLY FACTOR BAMB"/>
    <property type="match status" value="1"/>
</dbReference>
<dbReference type="AlphaFoldDB" id="A0A1I6L075"/>
<reference evidence="3 4" key="1">
    <citation type="submission" date="2016-10" db="EMBL/GenBank/DDBJ databases">
        <authorList>
            <person name="de Groot N.N."/>
        </authorList>
    </citation>
    <scope>NUCLEOTIDE SEQUENCE [LARGE SCALE GENOMIC DNA]</scope>
    <source>
        <strain evidence="3 4">CGMCC 1.10457</strain>
    </source>
</reference>
<dbReference type="OrthoDB" id="145878at2157"/>
<gene>
    <name evidence="3" type="ORF">SAMN05216559_1653</name>
</gene>
<protein>
    <submittedName>
        <fullName evidence="3">Outer membrane protein assembly factor BamB, contains PQQ-like beta-propeller repeat</fullName>
    </submittedName>
</protein>
<dbReference type="Gene3D" id="2.140.10.10">
    <property type="entry name" value="Quinoprotein alcohol dehydrogenase-like superfamily"/>
    <property type="match status" value="1"/>
</dbReference>